<name>A0ABU6VU73_9FABA</name>
<gene>
    <name evidence="2" type="ORF">PIB30_086858</name>
</gene>
<evidence type="ECO:0000256" key="1">
    <source>
        <dbReference type="SAM" id="MobiDB-lite"/>
    </source>
</evidence>
<comment type="caution">
    <text evidence="2">The sequence shown here is derived from an EMBL/GenBank/DDBJ whole genome shotgun (WGS) entry which is preliminary data.</text>
</comment>
<feature type="region of interest" description="Disordered" evidence="1">
    <location>
        <begin position="47"/>
        <end position="70"/>
    </location>
</feature>
<proteinExistence type="predicted"/>
<sequence length="130" mass="13669">MGAMEDSLQESHPVVPCHRPPVPASLEQQFGAKGAYYADLARCLQESPQGAYGGSSSQAHARTPVDLNEPASGPFGDFPFLLGGTPPSAFVDLPTHMDAADQAPPAAEDLEPRRGRRAICRRGCGTGGHM</sequence>
<dbReference type="EMBL" id="JASCZI010152540">
    <property type="protein sequence ID" value="MED6176305.1"/>
    <property type="molecule type" value="Genomic_DNA"/>
</dbReference>
<evidence type="ECO:0000313" key="2">
    <source>
        <dbReference type="EMBL" id="MED6176305.1"/>
    </source>
</evidence>
<dbReference type="Proteomes" id="UP001341840">
    <property type="component" value="Unassembled WGS sequence"/>
</dbReference>
<protein>
    <submittedName>
        <fullName evidence="2">Uncharacterized protein</fullName>
    </submittedName>
</protein>
<keyword evidence="3" id="KW-1185">Reference proteome</keyword>
<reference evidence="2 3" key="1">
    <citation type="journal article" date="2023" name="Plants (Basel)">
        <title>Bridging the Gap: Combining Genomics and Transcriptomics Approaches to Understand Stylosanthes scabra, an Orphan Legume from the Brazilian Caatinga.</title>
        <authorList>
            <person name="Ferreira-Neto J.R.C."/>
            <person name="da Silva M.D."/>
            <person name="Binneck E."/>
            <person name="de Melo N.F."/>
            <person name="da Silva R.H."/>
            <person name="de Melo A.L.T.M."/>
            <person name="Pandolfi V."/>
            <person name="Bustamante F.O."/>
            <person name="Brasileiro-Vidal A.C."/>
            <person name="Benko-Iseppon A.M."/>
        </authorList>
    </citation>
    <scope>NUCLEOTIDE SEQUENCE [LARGE SCALE GENOMIC DNA]</scope>
    <source>
        <tissue evidence="2">Leaves</tissue>
    </source>
</reference>
<evidence type="ECO:0000313" key="3">
    <source>
        <dbReference type="Proteomes" id="UP001341840"/>
    </source>
</evidence>
<accession>A0ABU6VU73</accession>
<organism evidence="2 3">
    <name type="scientific">Stylosanthes scabra</name>
    <dbReference type="NCBI Taxonomy" id="79078"/>
    <lineage>
        <taxon>Eukaryota</taxon>
        <taxon>Viridiplantae</taxon>
        <taxon>Streptophyta</taxon>
        <taxon>Embryophyta</taxon>
        <taxon>Tracheophyta</taxon>
        <taxon>Spermatophyta</taxon>
        <taxon>Magnoliopsida</taxon>
        <taxon>eudicotyledons</taxon>
        <taxon>Gunneridae</taxon>
        <taxon>Pentapetalae</taxon>
        <taxon>rosids</taxon>
        <taxon>fabids</taxon>
        <taxon>Fabales</taxon>
        <taxon>Fabaceae</taxon>
        <taxon>Papilionoideae</taxon>
        <taxon>50 kb inversion clade</taxon>
        <taxon>dalbergioids sensu lato</taxon>
        <taxon>Dalbergieae</taxon>
        <taxon>Pterocarpus clade</taxon>
        <taxon>Stylosanthes</taxon>
    </lineage>
</organism>